<dbReference type="OrthoDB" id="10261348at2759"/>
<accession>A0A7D8V138</accession>
<evidence type="ECO:0000313" key="1">
    <source>
        <dbReference type="EMBL" id="TXT11170.1"/>
    </source>
</evidence>
<dbReference type="InterPro" id="IPR013169">
    <property type="entry name" value="mRNA_splic_Cwf18-like"/>
</dbReference>
<dbReference type="GO" id="GO:0005684">
    <property type="term" value="C:U2-type spliceosomal complex"/>
    <property type="evidence" value="ECO:0007669"/>
    <property type="project" value="TreeGrafter"/>
</dbReference>
<proteinExistence type="predicted"/>
<reference evidence="1 2" key="1">
    <citation type="journal article" date="2019" name="PLoS Genet.">
        <title>Convergent evolution of linked mating-type loci in basidiomycete fungi.</title>
        <authorList>
            <person name="Sun S."/>
            <person name="Coelho M.A."/>
            <person name="Heitman J."/>
            <person name="Nowrousian M."/>
        </authorList>
    </citation>
    <scope>NUCLEOTIDE SEQUENCE [LARGE SCALE GENOMIC DNA]</scope>
    <source>
        <strain evidence="1 2">CBS 4282</strain>
    </source>
</reference>
<dbReference type="EMBL" id="QKWK01000004">
    <property type="protein sequence ID" value="TXT11170.1"/>
    <property type="molecule type" value="Genomic_DNA"/>
</dbReference>
<keyword evidence="2" id="KW-1185">Reference proteome</keyword>
<dbReference type="PANTHER" id="PTHR31551">
    <property type="entry name" value="PRE-MRNA-SPLICING FACTOR CWF18"/>
    <property type="match status" value="1"/>
</dbReference>
<organism evidence="1 2">
    <name type="scientific">Vanrija humicola</name>
    <name type="common">Yeast</name>
    <name type="synonym">Cryptococcus humicola</name>
    <dbReference type="NCBI Taxonomy" id="5417"/>
    <lineage>
        <taxon>Eukaryota</taxon>
        <taxon>Fungi</taxon>
        <taxon>Dikarya</taxon>
        <taxon>Basidiomycota</taxon>
        <taxon>Agaricomycotina</taxon>
        <taxon>Tremellomycetes</taxon>
        <taxon>Trichosporonales</taxon>
        <taxon>Trichosporonaceae</taxon>
        <taxon>Vanrija</taxon>
    </lineage>
</organism>
<name>A0A7D8V138_VANHU</name>
<evidence type="ECO:0000313" key="2">
    <source>
        <dbReference type="Proteomes" id="UP000473826"/>
    </source>
</evidence>
<comment type="caution">
    <text evidence="1">The sequence shown here is derived from an EMBL/GenBank/DDBJ whole genome shotgun (WGS) entry which is preliminary data.</text>
</comment>
<dbReference type="PANTHER" id="PTHR31551:SF1">
    <property type="entry name" value="COILED-COIL DOMAIN-CONTAINING PROTEIN 12"/>
    <property type="match status" value="1"/>
</dbReference>
<evidence type="ECO:0008006" key="3">
    <source>
        <dbReference type="Google" id="ProtNLM"/>
    </source>
</evidence>
<dbReference type="AlphaFoldDB" id="A0A7D8V138"/>
<dbReference type="Pfam" id="PF08315">
    <property type="entry name" value="cwf18"/>
    <property type="match status" value="1"/>
</dbReference>
<dbReference type="Proteomes" id="UP000473826">
    <property type="component" value="Unassembled WGS sequence"/>
</dbReference>
<gene>
    <name evidence="1" type="ORF">VHUM_01921</name>
</gene>
<protein>
    <recommendedName>
        <fullName evidence="3">Coiled-coil domain-containing protein 12</fullName>
    </recommendedName>
</protein>
<sequence>METNLAATAAARKERLIALRKRKDAHDAGETTATHFTFKQRNFDPETRQMRARDGAGEDTVEKAVEGLAEEIVQEDEARRAEELDLFNIQPKRPNWDLKRDMNARMAKLERKTNESIATIFRALARRAGLVLQLTRRRATAARHAQGGCGRRD</sequence>
<dbReference type="GO" id="GO:0071014">
    <property type="term" value="C:post-mRNA release spliceosomal complex"/>
    <property type="evidence" value="ECO:0007669"/>
    <property type="project" value="TreeGrafter"/>
</dbReference>